<proteinExistence type="predicted"/>
<keyword evidence="2" id="KW-1185">Reference proteome</keyword>
<sequence>MEMRAAVEELVAVGVVFRQAGSTSKKRRKQFNCSVVLLEYYNASVKKCKSFNILPLCFSTVPGALIDPNSQERVDTRPRNIYPEGWKLSRQAKLRLRVEWAELGDRVSPPRNSHPLDYQKPARYCGAGQ</sequence>
<dbReference type="Proteomes" id="UP000253729">
    <property type="component" value="Unassembled WGS sequence"/>
</dbReference>
<evidence type="ECO:0000313" key="2">
    <source>
        <dbReference type="Proteomes" id="UP000253729"/>
    </source>
</evidence>
<name>A0A3F3PWV4_9EURO</name>
<reference evidence="1 2" key="1">
    <citation type="submission" date="2018-07" db="EMBL/GenBank/DDBJ databases">
        <title>The genomes of Aspergillus section Nigri reveals drivers in fungal speciation.</title>
        <authorList>
            <consortium name="DOE Joint Genome Institute"/>
            <person name="Vesth T.C."/>
            <person name="Nybo J."/>
            <person name="Theobald S."/>
            <person name="Brandl J."/>
            <person name="Frisvad J.C."/>
            <person name="Nielsen K.F."/>
            <person name="Lyhne E.K."/>
            <person name="Kogle M.E."/>
            <person name="Kuo A."/>
            <person name="Riley R."/>
            <person name="Clum A."/>
            <person name="Nolan M."/>
            <person name="Lipzen A."/>
            <person name="Salamov A."/>
            <person name="Henrissat B."/>
            <person name="Wiebenga A."/>
            <person name="De vries R.P."/>
            <person name="Grigoriev I.V."/>
            <person name="Mortensen U.H."/>
            <person name="Andersen M.R."/>
            <person name="Baker S.E."/>
        </authorList>
    </citation>
    <scope>NUCLEOTIDE SEQUENCE [LARGE SCALE GENOMIC DNA]</scope>
    <source>
        <strain evidence="1 2">CBS 139.54b</strain>
    </source>
</reference>
<dbReference type="RefSeq" id="XP_026624360.1">
    <property type="nucleotide sequence ID" value="XM_026766981.1"/>
</dbReference>
<dbReference type="AlphaFoldDB" id="A0A3F3PWV4"/>
<dbReference type="GeneID" id="38135337"/>
<evidence type="ECO:0000313" key="1">
    <source>
        <dbReference type="EMBL" id="RDH31338.1"/>
    </source>
</evidence>
<gene>
    <name evidence="1" type="ORF">BDQ94DRAFT_147216</name>
</gene>
<dbReference type="EMBL" id="KZ852055">
    <property type="protein sequence ID" value="RDH31338.1"/>
    <property type="molecule type" value="Genomic_DNA"/>
</dbReference>
<organism evidence="1 2">
    <name type="scientific">Aspergillus welwitschiae</name>
    <dbReference type="NCBI Taxonomy" id="1341132"/>
    <lineage>
        <taxon>Eukaryota</taxon>
        <taxon>Fungi</taxon>
        <taxon>Dikarya</taxon>
        <taxon>Ascomycota</taxon>
        <taxon>Pezizomycotina</taxon>
        <taxon>Eurotiomycetes</taxon>
        <taxon>Eurotiomycetidae</taxon>
        <taxon>Eurotiales</taxon>
        <taxon>Aspergillaceae</taxon>
        <taxon>Aspergillus</taxon>
        <taxon>Aspergillus subgen. Circumdati</taxon>
    </lineage>
</organism>
<accession>A0A3F3PWV4</accession>
<protein>
    <submittedName>
        <fullName evidence="1">Uncharacterized protein</fullName>
    </submittedName>
</protein>